<dbReference type="SUPFAM" id="SSF56436">
    <property type="entry name" value="C-type lectin-like"/>
    <property type="match status" value="1"/>
</dbReference>
<dbReference type="PROSITE" id="PS50041">
    <property type="entry name" value="C_TYPE_LECTIN_2"/>
    <property type="match status" value="1"/>
</dbReference>
<keyword evidence="3" id="KW-1185">Reference proteome</keyword>
<dbReference type="PANTHER" id="PTHR22803">
    <property type="entry name" value="MANNOSE, PHOSPHOLIPASE, LECTIN RECEPTOR RELATED"/>
    <property type="match status" value="1"/>
</dbReference>
<protein>
    <recommendedName>
        <fullName evidence="1">C-type lectin domain-containing protein</fullName>
    </recommendedName>
</protein>
<dbReference type="InterPro" id="IPR001304">
    <property type="entry name" value="C-type_lectin-like"/>
</dbReference>
<dbReference type="InterPro" id="IPR050111">
    <property type="entry name" value="C-type_lectin/snaclec_domain"/>
</dbReference>
<name>A0ABN8SY18_9CNID</name>
<dbReference type="Gene3D" id="3.10.100.10">
    <property type="entry name" value="Mannose-Binding Protein A, subunit A"/>
    <property type="match status" value="1"/>
</dbReference>
<gene>
    <name evidence="2" type="ORF">PEVE_00032622</name>
</gene>
<sequence>MTGEGLETVYEYVSSSEPAVIPTAVSTTSRTSTNQPSQQACQQDWICNGTSCYKLVKSSRLSWGKAKEECEKCKAGLVKVESLEENDFIKTKLLPTRNNGSYWIGLSDSANENDWMWTDGTKLDGYKNWGDNQPDNNKKQQNCVAIQIRKSDPDHYGKWHDRRCSQQRKYICENP</sequence>
<dbReference type="SMART" id="SM00034">
    <property type="entry name" value="CLECT"/>
    <property type="match status" value="1"/>
</dbReference>
<dbReference type="InterPro" id="IPR016186">
    <property type="entry name" value="C-type_lectin-like/link_sf"/>
</dbReference>
<feature type="domain" description="C-type lectin" evidence="1">
    <location>
        <begin position="48"/>
        <end position="173"/>
    </location>
</feature>
<dbReference type="Proteomes" id="UP001159427">
    <property type="component" value="Unassembled WGS sequence"/>
</dbReference>
<dbReference type="InterPro" id="IPR016187">
    <property type="entry name" value="CTDL_fold"/>
</dbReference>
<comment type="caution">
    <text evidence="2">The sequence shown here is derived from an EMBL/GenBank/DDBJ whole genome shotgun (WGS) entry which is preliminary data.</text>
</comment>
<dbReference type="EMBL" id="CALNXI010004770">
    <property type="protein sequence ID" value="CAH3196434.1"/>
    <property type="molecule type" value="Genomic_DNA"/>
</dbReference>
<evidence type="ECO:0000313" key="3">
    <source>
        <dbReference type="Proteomes" id="UP001159427"/>
    </source>
</evidence>
<accession>A0ABN8SY18</accession>
<proteinExistence type="predicted"/>
<reference evidence="2 3" key="1">
    <citation type="submission" date="2022-05" db="EMBL/GenBank/DDBJ databases">
        <authorList>
            <consortium name="Genoscope - CEA"/>
            <person name="William W."/>
        </authorList>
    </citation>
    <scope>NUCLEOTIDE SEQUENCE [LARGE SCALE GENOMIC DNA]</scope>
</reference>
<evidence type="ECO:0000313" key="2">
    <source>
        <dbReference type="EMBL" id="CAH3196434.1"/>
    </source>
</evidence>
<organism evidence="2 3">
    <name type="scientific">Porites evermanni</name>
    <dbReference type="NCBI Taxonomy" id="104178"/>
    <lineage>
        <taxon>Eukaryota</taxon>
        <taxon>Metazoa</taxon>
        <taxon>Cnidaria</taxon>
        <taxon>Anthozoa</taxon>
        <taxon>Hexacorallia</taxon>
        <taxon>Scleractinia</taxon>
        <taxon>Fungiina</taxon>
        <taxon>Poritidae</taxon>
        <taxon>Porites</taxon>
    </lineage>
</organism>
<dbReference type="CDD" id="cd00037">
    <property type="entry name" value="CLECT"/>
    <property type="match status" value="1"/>
</dbReference>
<dbReference type="Pfam" id="PF00059">
    <property type="entry name" value="Lectin_C"/>
    <property type="match status" value="1"/>
</dbReference>
<evidence type="ECO:0000259" key="1">
    <source>
        <dbReference type="PROSITE" id="PS50041"/>
    </source>
</evidence>